<name>A0A291L9X6_9CAUD</name>
<dbReference type="EMBL" id="MF663786">
    <property type="protein sequence ID" value="ATI15669.1"/>
    <property type="molecule type" value="Genomic_DNA"/>
</dbReference>
<dbReference type="RefSeq" id="YP_009792717.1">
    <property type="nucleotide sequence ID" value="NC_047861.1"/>
</dbReference>
<evidence type="ECO:0000313" key="2">
    <source>
        <dbReference type="Proteomes" id="UP000228765"/>
    </source>
</evidence>
<protein>
    <submittedName>
        <fullName evidence="1">Uncharacterized protein</fullName>
    </submittedName>
</protein>
<dbReference type="KEGG" id="vg:54982925"/>
<proteinExistence type="predicted"/>
<keyword evidence="2" id="KW-1185">Reference proteome</keyword>
<organism evidence="1 2">
    <name type="scientific">Bordetella phage vB_BbrM_PHB04</name>
    <dbReference type="NCBI Taxonomy" id="2029657"/>
    <lineage>
        <taxon>Viruses</taxon>
        <taxon>Duplodnaviria</taxon>
        <taxon>Heunggongvirae</taxon>
        <taxon>Uroviricota</taxon>
        <taxon>Caudoviricetes</taxon>
        <taxon>Phabquatrovirus</taxon>
        <taxon>Phabquatrovirus PHB04</taxon>
    </lineage>
</organism>
<accession>A0A291L9X6</accession>
<reference evidence="1 2" key="1">
    <citation type="submission" date="2017-08" db="EMBL/GenBank/DDBJ databases">
        <title>Complete genome sequence of a novel bacteriophage infecting Bordetella bronchiseptica.</title>
        <authorList>
            <person name="Chen Y."/>
            <person name="Song J."/>
            <person name="Wu B."/>
        </authorList>
    </citation>
    <scope>NUCLEOTIDE SEQUENCE [LARGE SCALE GENOMIC DNA]</scope>
</reference>
<sequence>MKVIPRYRKRVYPLAGVTVYYLDRIVPMPHGMGPLLLSHSVAISNTEIEQAEKGRSLAAYRLLRARREIRSIDITRRKD</sequence>
<evidence type="ECO:0000313" key="1">
    <source>
        <dbReference type="EMBL" id="ATI15669.1"/>
    </source>
</evidence>
<dbReference type="Proteomes" id="UP000228765">
    <property type="component" value="Segment"/>
</dbReference>
<dbReference type="GeneID" id="54982925"/>